<reference evidence="2" key="1">
    <citation type="journal article" date="2019" name="Int. J. Syst. Evol. Microbiol.">
        <title>The Global Catalogue of Microorganisms (GCM) 10K type strain sequencing project: providing services to taxonomists for standard genome sequencing and annotation.</title>
        <authorList>
            <consortium name="The Broad Institute Genomics Platform"/>
            <consortium name="The Broad Institute Genome Sequencing Center for Infectious Disease"/>
            <person name="Wu L."/>
            <person name="Ma J."/>
        </authorList>
    </citation>
    <scope>NUCLEOTIDE SEQUENCE [LARGE SCALE GENOMIC DNA]</scope>
    <source>
        <strain evidence="2">CGMCC 1.12859</strain>
    </source>
</reference>
<protein>
    <submittedName>
        <fullName evidence="1">Uncharacterized protein</fullName>
    </submittedName>
</protein>
<comment type="caution">
    <text evidence="1">The sequence shown here is derived from an EMBL/GenBank/DDBJ whole genome shotgun (WGS) entry which is preliminary data.</text>
</comment>
<dbReference type="EMBL" id="JBHTAJ010000176">
    <property type="protein sequence ID" value="MFC7185274.1"/>
    <property type="molecule type" value="Genomic_DNA"/>
</dbReference>
<organism evidence="1 2">
    <name type="scientific">Kitasatospora paranensis</name>
    <dbReference type="NCBI Taxonomy" id="258053"/>
    <lineage>
        <taxon>Bacteria</taxon>
        <taxon>Bacillati</taxon>
        <taxon>Actinomycetota</taxon>
        <taxon>Actinomycetes</taxon>
        <taxon>Kitasatosporales</taxon>
        <taxon>Streptomycetaceae</taxon>
        <taxon>Kitasatospora</taxon>
    </lineage>
</organism>
<keyword evidence="2" id="KW-1185">Reference proteome</keyword>
<proteinExistence type="predicted"/>
<gene>
    <name evidence="1" type="ORF">ACFQMG_37620</name>
</gene>
<dbReference type="Proteomes" id="UP001596435">
    <property type="component" value="Unassembled WGS sequence"/>
</dbReference>
<dbReference type="RefSeq" id="WP_345707491.1">
    <property type="nucleotide sequence ID" value="NZ_BAABKV010000001.1"/>
</dbReference>
<accession>A0ABW2G722</accession>
<sequence>MSSNRGFTVSIEDVTGPATFTRLPDALAALWDSLRVLPLGWSQYEAYRYFFGPGVVERVEAFLARDGEFGLTFAMAGRTHAVRLVPVRAQG</sequence>
<name>A0ABW2G722_9ACTN</name>
<evidence type="ECO:0000313" key="1">
    <source>
        <dbReference type="EMBL" id="MFC7185274.1"/>
    </source>
</evidence>
<evidence type="ECO:0000313" key="2">
    <source>
        <dbReference type="Proteomes" id="UP001596435"/>
    </source>
</evidence>